<evidence type="ECO:0000259" key="13">
    <source>
        <dbReference type="Pfam" id="PF01087"/>
    </source>
</evidence>
<dbReference type="STRING" id="402881.Plav_1933"/>
<dbReference type="HOGENOM" id="CLU_029960_1_1_5"/>
<dbReference type="SUPFAM" id="SSF54197">
    <property type="entry name" value="HIT-like"/>
    <property type="match status" value="2"/>
</dbReference>
<dbReference type="eggNOG" id="COG1085">
    <property type="taxonomic scope" value="Bacteria"/>
</dbReference>
<comment type="cofactor">
    <cofactor evidence="11">
        <name>Zn(2+)</name>
        <dbReference type="ChEBI" id="CHEBI:29105"/>
    </cofactor>
    <text evidence="11">Binds 1 zinc ion per subunit.</text>
</comment>
<dbReference type="EC" id="2.7.7.12" evidence="3 9"/>
<gene>
    <name evidence="14" type="ordered locus">Plav_1933</name>
</gene>
<evidence type="ECO:0000256" key="10">
    <source>
        <dbReference type="PIRSR" id="PIRSR000808-1"/>
    </source>
</evidence>
<keyword evidence="8 12" id="KW-0119">Carbohydrate metabolism</keyword>
<protein>
    <recommendedName>
        <fullName evidence="4 9">Galactose-1-phosphate uridylyltransferase</fullName>
        <ecNumber evidence="3 9">2.7.7.12</ecNumber>
    </recommendedName>
</protein>
<name>A7HUG5_PARL1</name>
<keyword evidence="6 12" id="KW-0548">Nucleotidyltransferase</keyword>
<feature type="binding site" evidence="11">
    <location>
        <position position="70"/>
    </location>
    <ligand>
        <name>Zn(2+)</name>
        <dbReference type="ChEBI" id="CHEBI:29105"/>
    </ligand>
</feature>
<dbReference type="UniPathway" id="UPA00214"/>
<dbReference type="PANTHER" id="PTHR11943">
    <property type="entry name" value="GALACTOSE-1-PHOSPHATE URIDYLYLTRANSFERASE"/>
    <property type="match status" value="1"/>
</dbReference>
<dbReference type="Proteomes" id="UP000006377">
    <property type="component" value="Chromosome"/>
</dbReference>
<feature type="domain" description="Galactose-1-phosphate uridyl transferase N-terminal" evidence="13">
    <location>
        <begin position="44"/>
        <end position="188"/>
    </location>
</feature>
<dbReference type="InterPro" id="IPR019779">
    <property type="entry name" value="GalP_UDPtransf1_His-AS"/>
</dbReference>
<dbReference type="GO" id="GO:0008270">
    <property type="term" value="F:zinc ion binding"/>
    <property type="evidence" value="ECO:0007669"/>
    <property type="project" value="InterPro"/>
</dbReference>
<feature type="active site" description="Tele-UMP-histidine intermediate" evidence="10">
    <location>
        <position position="178"/>
    </location>
</feature>
<dbReference type="AlphaFoldDB" id="A7HUG5"/>
<evidence type="ECO:0000313" key="14">
    <source>
        <dbReference type="EMBL" id="ABS63548.1"/>
    </source>
</evidence>
<feature type="binding site" evidence="11">
    <location>
        <position position="67"/>
    </location>
    <ligand>
        <name>Zn(2+)</name>
        <dbReference type="ChEBI" id="CHEBI:29105"/>
    </ligand>
</feature>
<evidence type="ECO:0000256" key="12">
    <source>
        <dbReference type="RuleBase" id="RU000506"/>
    </source>
</evidence>
<evidence type="ECO:0000256" key="3">
    <source>
        <dbReference type="ARBA" id="ARBA00012384"/>
    </source>
</evidence>
<organism evidence="14 15">
    <name type="scientific">Parvibaculum lavamentivorans (strain DS-1 / DSM 13023 / NCIMB 13966)</name>
    <dbReference type="NCBI Taxonomy" id="402881"/>
    <lineage>
        <taxon>Bacteria</taxon>
        <taxon>Pseudomonadati</taxon>
        <taxon>Pseudomonadota</taxon>
        <taxon>Alphaproteobacteria</taxon>
        <taxon>Hyphomicrobiales</taxon>
        <taxon>Parvibaculaceae</taxon>
        <taxon>Parvibaculum</taxon>
    </lineage>
</organism>
<comment type="similarity">
    <text evidence="12">Belongs to the galactose-1-phosphate uridylyltransferase type 1 family.</text>
</comment>
<evidence type="ECO:0000256" key="5">
    <source>
        <dbReference type="ARBA" id="ARBA00022679"/>
    </source>
</evidence>
<dbReference type="PROSITE" id="PS00117">
    <property type="entry name" value="GAL_P_UDP_TRANSF_I"/>
    <property type="match status" value="1"/>
</dbReference>
<evidence type="ECO:0000256" key="8">
    <source>
        <dbReference type="ARBA" id="ARBA00023277"/>
    </source>
</evidence>
<dbReference type="GO" id="GO:0005737">
    <property type="term" value="C:cytoplasm"/>
    <property type="evidence" value="ECO:0007669"/>
    <property type="project" value="TreeGrafter"/>
</dbReference>
<evidence type="ECO:0000256" key="9">
    <source>
        <dbReference type="NCBIfam" id="TIGR00209"/>
    </source>
</evidence>
<comment type="catalytic activity">
    <reaction evidence="1 12">
        <text>alpha-D-galactose 1-phosphate + UDP-alpha-D-glucose = alpha-D-glucose 1-phosphate + UDP-alpha-D-galactose</text>
        <dbReference type="Rhea" id="RHEA:13989"/>
        <dbReference type="ChEBI" id="CHEBI:58336"/>
        <dbReference type="ChEBI" id="CHEBI:58601"/>
        <dbReference type="ChEBI" id="CHEBI:58885"/>
        <dbReference type="ChEBI" id="CHEBI:66914"/>
        <dbReference type="EC" id="2.7.7.12"/>
    </reaction>
</comment>
<dbReference type="InterPro" id="IPR036265">
    <property type="entry name" value="HIT-like_sf"/>
</dbReference>
<keyword evidence="11" id="KW-0862">Zinc</keyword>
<dbReference type="InterPro" id="IPR005849">
    <property type="entry name" value="GalP_Utransf_N"/>
</dbReference>
<keyword evidence="11 12" id="KW-0479">Metal-binding</keyword>
<dbReference type="GO" id="GO:0008108">
    <property type="term" value="F:UDP-glucose:hexose-1-phosphate uridylyltransferase activity"/>
    <property type="evidence" value="ECO:0007669"/>
    <property type="project" value="UniProtKB-UniRule"/>
</dbReference>
<keyword evidence="7 12" id="KW-0299">Galactose metabolism</keyword>
<keyword evidence="5 12" id="KW-0808">Transferase</keyword>
<sequence>MREHHLPGGRELLLYGRVLHDEPPGETLPEEPPGVAPHLRWHPLQREWVAYSGSRQGRTFLPQAAACPLCPAREGKPGEIPFSSFEIAVFENRFPAFAASSVAPLLPGIETAPASGRCEVIVFSDDHVGGLGSFSLDRLALLIEVWGARISVLGEKFPYVLPFENRGEEIGVTLHHPHGQVYAFPFLPARAARAAEAQMEAPVISRLIDGIDPTLLLDDEAEALALVPPFATYPYETWIVPRRRVPGPQSLQPSEIEAMARLLRRSVRRLDLLFEKPMPYILIVQTAPRGFENSFHMTIEIRPFLRDRDKLKYLAGVEQGSGVFLVDVPPELAAERLRAVGGL</sequence>
<dbReference type="NCBIfam" id="TIGR00209">
    <property type="entry name" value="galT_1"/>
    <property type="match status" value="1"/>
</dbReference>
<evidence type="ECO:0000313" key="15">
    <source>
        <dbReference type="Proteomes" id="UP000006377"/>
    </source>
</evidence>
<evidence type="ECO:0000256" key="2">
    <source>
        <dbReference type="ARBA" id="ARBA00004947"/>
    </source>
</evidence>
<dbReference type="EMBL" id="CP000774">
    <property type="protein sequence ID" value="ABS63548.1"/>
    <property type="molecule type" value="Genomic_DNA"/>
</dbReference>
<dbReference type="GO" id="GO:0033499">
    <property type="term" value="P:galactose catabolic process via UDP-galactose, Leloir pathway"/>
    <property type="evidence" value="ECO:0007669"/>
    <property type="project" value="TreeGrafter"/>
</dbReference>
<dbReference type="KEGG" id="pla:Plav_1933"/>
<feature type="binding site" evidence="11">
    <location>
        <position position="176"/>
    </location>
    <ligand>
        <name>Zn(2+)</name>
        <dbReference type="ChEBI" id="CHEBI:29105"/>
    </ligand>
</feature>
<evidence type="ECO:0000256" key="4">
    <source>
        <dbReference type="ARBA" id="ARBA00016340"/>
    </source>
</evidence>
<evidence type="ECO:0000256" key="1">
    <source>
        <dbReference type="ARBA" id="ARBA00001107"/>
    </source>
</evidence>
<dbReference type="RefSeq" id="WP_012110844.1">
    <property type="nucleotide sequence ID" value="NC_009719.1"/>
</dbReference>
<dbReference type="Gene3D" id="3.30.428.10">
    <property type="entry name" value="HIT-like"/>
    <property type="match status" value="2"/>
</dbReference>
<dbReference type="PIRSF" id="PIRSF000808">
    <property type="entry name" value="GalT"/>
    <property type="match status" value="1"/>
</dbReference>
<proteinExistence type="inferred from homology"/>
<evidence type="ECO:0000256" key="11">
    <source>
        <dbReference type="PIRSR" id="PIRSR000808-3"/>
    </source>
</evidence>
<evidence type="ECO:0000256" key="6">
    <source>
        <dbReference type="ARBA" id="ARBA00022695"/>
    </source>
</evidence>
<dbReference type="InterPro" id="IPR001937">
    <property type="entry name" value="GalP_UDPtransf1"/>
</dbReference>
<dbReference type="PANTHER" id="PTHR11943:SF1">
    <property type="entry name" value="GALACTOSE-1-PHOSPHATE URIDYLYLTRANSFERASE"/>
    <property type="match status" value="1"/>
</dbReference>
<comment type="pathway">
    <text evidence="2 12">Carbohydrate metabolism; galactose metabolism.</text>
</comment>
<accession>A7HUG5</accession>
<dbReference type="Pfam" id="PF01087">
    <property type="entry name" value="GalP_UDP_transf"/>
    <property type="match status" value="1"/>
</dbReference>
<reference evidence="14 15" key="1">
    <citation type="journal article" date="2011" name="Stand. Genomic Sci.">
        <title>Complete genome sequence of Parvibaculum lavamentivorans type strain (DS-1(T)).</title>
        <authorList>
            <person name="Schleheck D."/>
            <person name="Weiss M."/>
            <person name="Pitluck S."/>
            <person name="Bruce D."/>
            <person name="Land M.L."/>
            <person name="Han S."/>
            <person name="Saunders E."/>
            <person name="Tapia R."/>
            <person name="Detter C."/>
            <person name="Brettin T."/>
            <person name="Han J."/>
            <person name="Woyke T."/>
            <person name="Goodwin L."/>
            <person name="Pennacchio L."/>
            <person name="Nolan M."/>
            <person name="Cook A.M."/>
            <person name="Kjelleberg S."/>
            <person name="Thomas T."/>
        </authorList>
    </citation>
    <scope>NUCLEOTIDE SEQUENCE [LARGE SCALE GENOMIC DNA]</scope>
    <source>
        <strain evidence="15">DS-1 / DSM 13023 / NCIMB 13966</strain>
    </source>
</reference>
<keyword evidence="15" id="KW-1185">Reference proteome</keyword>
<feature type="binding site" evidence="11">
    <location>
        <position position="127"/>
    </location>
    <ligand>
        <name>Zn(2+)</name>
        <dbReference type="ChEBI" id="CHEBI:29105"/>
    </ligand>
</feature>
<evidence type="ECO:0000256" key="7">
    <source>
        <dbReference type="ARBA" id="ARBA00023144"/>
    </source>
</evidence>